<comment type="caution">
    <text evidence="3">The sequence shown here is derived from an EMBL/GenBank/DDBJ whole genome shotgun (WGS) entry which is preliminary data.</text>
</comment>
<keyword evidence="4" id="KW-1185">Reference proteome</keyword>
<evidence type="ECO:0000313" key="4">
    <source>
        <dbReference type="Proteomes" id="UP000601435"/>
    </source>
</evidence>
<evidence type="ECO:0000313" key="3">
    <source>
        <dbReference type="EMBL" id="CAE7876436.1"/>
    </source>
</evidence>
<dbReference type="Proteomes" id="UP000601435">
    <property type="component" value="Unassembled WGS sequence"/>
</dbReference>
<name>A0A813AQ87_9DINO</name>
<dbReference type="EMBL" id="CAJNJA010062421">
    <property type="protein sequence ID" value="CAE7876436.1"/>
    <property type="molecule type" value="Genomic_DNA"/>
</dbReference>
<protein>
    <submittedName>
        <fullName evidence="3">GIP protein</fullName>
    </submittedName>
</protein>
<evidence type="ECO:0000256" key="1">
    <source>
        <dbReference type="SAM" id="Coils"/>
    </source>
</evidence>
<keyword evidence="1" id="KW-0175">Coiled coil</keyword>
<feature type="compositionally biased region" description="Polar residues" evidence="2">
    <location>
        <begin position="534"/>
        <end position="547"/>
    </location>
</feature>
<dbReference type="AlphaFoldDB" id="A0A813AQ87"/>
<feature type="coiled-coil region" evidence="1">
    <location>
        <begin position="182"/>
        <end position="209"/>
    </location>
</feature>
<feature type="compositionally biased region" description="Basic and acidic residues" evidence="2">
    <location>
        <begin position="105"/>
        <end position="118"/>
    </location>
</feature>
<proteinExistence type="predicted"/>
<feature type="region of interest" description="Disordered" evidence="2">
    <location>
        <begin position="1"/>
        <end position="79"/>
    </location>
</feature>
<organism evidence="3 4">
    <name type="scientific">Symbiodinium necroappetens</name>
    <dbReference type="NCBI Taxonomy" id="1628268"/>
    <lineage>
        <taxon>Eukaryota</taxon>
        <taxon>Sar</taxon>
        <taxon>Alveolata</taxon>
        <taxon>Dinophyceae</taxon>
        <taxon>Suessiales</taxon>
        <taxon>Symbiodiniaceae</taxon>
        <taxon>Symbiodinium</taxon>
    </lineage>
</organism>
<feature type="region of interest" description="Disordered" evidence="2">
    <location>
        <begin position="105"/>
        <end position="162"/>
    </location>
</feature>
<reference evidence="3" key="1">
    <citation type="submission" date="2021-02" db="EMBL/GenBank/DDBJ databases">
        <authorList>
            <person name="Dougan E. K."/>
            <person name="Rhodes N."/>
            <person name="Thang M."/>
            <person name="Chan C."/>
        </authorList>
    </citation>
    <scope>NUCLEOTIDE SEQUENCE</scope>
</reference>
<gene>
    <name evidence="3" type="primary">GIP</name>
    <name evidence="3" type="ORF">SNEC2469_LOCUS28586</name>
</gene>
<evidence type="ECO:0000256" key="2">
    <source>
        <dbReference type="SAM" id="MobiDB-lite"/>
    </source>
</evidence>
<feature type="region of interest" description="Disordered" evidence="2">
    <location>
        <begin position="504"/>
        <end position="547"/>
    </location>
</feature>
<dbReference type="OrthoDB" id="429298at2759"/>
<sequence length="547" mass="59589">MRRRAGKGQGTEDSNAESVPLQIAGISSEAGDARDASNELEPDAGPLQLVGGAEGTTEERVADPGSSENPANAATGSVNLPVNPFWSQRMQDEARLAAARPVHLDETASDSTEMRQLEDSSFPVPKSGPVSFGPPCGDTGDNLGVAAASSSVGNDQPPGLRPGERVILTEMKGLMETIMKQNAELSVQNAGLRQRIDKLEEEKASSQQAWTMTAAETLRDRDWFENGLQWGNGGQTNGGHNNERDPWEGQDVFNIPFPPGRDPFNPGDRTFWNLPALEGVHMPAPATRAGDWLAQIRPLLYDLSEWSQLWWNRVEWEAQTLYRQWSRAPSIEKGLIQPRMSIELTHVRLRRLESRAYGMLQSSVPQAIRDELLATRSLHCVGLLFQILKVFAPGGMQERAQVLTELTNLGSAKSAADIVSALRAWSRCHARAVSMGVMIPDPALILRGVDALVDPLSRKASNAQVAFRLSTARNQLEIDHRPNMTSVIEYMRVLQSEWEQVARVDTTQGNGGKDGDKGGKGPKGGNQKGEKDGQTVNNSNTEGTPAK</sequence>
<accession>A0A813AQ87</accession>
<feature type="compositionally biased region" description="Polar residues" evidence="2">
    <location>
        <begin position="66"/>
        <end position="79"/>
    </location>
</feature>
<feature type="non-terminal residue" evidence="3">
    <location>
        <position position="1"/>
    </location>
</feature>